<sequence length="57" mass="6328">MTPSEKWERLSNPKTLGDYGLSMPLSELAEVPEAVVEFNKYGIDVLDPENSDCLGIE</sequence>
<name>A0A0F9BG30_9ZZZZ</name>
<evidence type="ECO:0000313" key="1">
    <source>
        <dbReference type="EMBL" id="KKL20690.1"/>
    </source>
</evidence>
<proteinExistence type="predicted"/>
<protein>
    <submittedName>
        <fullName evidence="1">Uncharacterized protein</fullName>
    </submittedName>
</protein>
<organism evidence="1">
    <name type="scientific">marine sediment metagenome</name>
    <dbReference type="NCBI Taxonomy" id="412755"/>
    <lineage>
        <taxon>unclassified sequences</taxon>
        <taxon>metagenomes</taxon>
        <taxon>ecological metagenomes</taxon>
    </lineage>
</organism>
<comment type="caution">
    <text evidence="1">The sequence shown here is derived from an EMBL/GenBank/DDBJ whole genome shotgun (WGS) entry which is preliminary data.</text>
</comment>
<gene>
    <name evidence="1" type="ORF">LCGC14_2452950</name>
</gene>
<dbReference type="AlphaFoldDB" id="A0A0F9BG30"/>
<dbReference type="EMBL" id="LAZR01038002">
    <property type="protein sequence ID" value="KKL20690.1"/>
    <property type="molecule type" value="Genomic_DNA"/>
</dbReference>
<accession>A0A0F9BG30</accession>
<reference evidence="1" key="1">
    <citation type="journal article" date="2015" name="Nature">
        <title>Complex archaea that bridge the gap between prokaryotes and eukaryotes.</title>
        <authorList>
            <person name="Spang A."/>
            <person name="Saw J.H."/>
            <person name="Jorgensen S.L."/>
            <person name="Zaremba-Niedzwiedzka K."/>
            <person name="Martijn J."/>
            <person name="Lind A.E."/>
            <person name="van Eijk R."/>
            <person name="Schleper C."/>
            <person name="Guy L."/>
            <person name="Ettema T.J."/>
        </authorList>
    </citation>
    <scope>NUCLEOTIDE SEQUENCE</scope>
</reference>